<evidence type="ECO:0000256" key="1">
    <source>
        <dbReference type="ARBA" id="ARBA00011079"/>
    </source>
</evidence>
<evidence type="ECO:0000256" key="2">
    <source>
        <dbReference type="ARBA" id="ARBA00022670"/>
    </source>
</evidence>
<dbReference type="Pfam" id="PF05577">
    <property type="entry name" value="Peptidase_S28"/>
    <property type="match status" value="2"/>
</dbReference>
<reference evidence="8" key="2">
    <citation type="submission" date="2023-06" db="EMBL/GenBank/DDBJ databases">
        <authorList>
            <consortium name="Lawrence Berkeley National Laboratory"/>
            <person name="Haridas S."/>
            <person name="Hensen N."/>
            <person name="Bonometti L."/>
            <person name="Westerberg I."/>
            <person name="Brannstrom I.O."/>
            <person name="Guillou S."/>
            <person name="Cros-Aarteil S."/>
            <person name="Calhoun S."/>
            <person name="Kuo A."/>
            <person name="Mondo S."/>
            <person name="Pangilinan J."/>
            <person name="Riley R."/>
            <person name="Labutti K."/>
            <person name="Andreopoulos B."/>
            <person name="Lipzen A."/>
            <person name="Chen C."/>
            <person name="Yanf M."/>
            <person name="Daum C."/>
            <person name="Ng V."/>
            <person name="Clum A."/>
            <person name="Steindorff A."/>
            <person name="Ohm R."/>
            <person name="Martin F."/>
            <person name="Silar P."/>
            <person name="Natvig D."/>
            <person name="Lalanne C."/>
            <person name="Gautier V."/>
            <person name="Ament-Velasquez S.L."/>
            <person name="Kruys A."/>
            <person name="Hutchinson M.I."/>
            <person name="Powell A.J."/>
            <person name="Barry K."/>
            <person name="Miller A.N."/>
            <person name="Grigoriev I.V."/>
            <person name="Debuchy R."/>
            <person name="Gladieux P."/>
            <person name="Thoren M.H."/>
            <person name="Johannesson H."/>
        </authorList>
    </citation>
    <scope>NUCLEOTIDE SEQUENCE</scope>
    <source>
        <strain evidence="8">CBS 314.62</strain>
    </source>
</reference>
<organism evidence="8 9">
    <name type="scientific">Podospora appendiculata</name>
    <dbReference type="NCBI Taxonomy" id="314037"/>
    <lineage>
        <taxon>Eukaryota</taxon>
        <taxon>Fungi</taxon>
        <taxon>Dikarya</taxon>
        <taxon>Ascomycota</taxon>
        <taxon>Pezizomycotina</taxon>
        <taxon>Sordariomycetes</taxon>
        <taxon>Sordariomycetidae</taxon>
        <taxon>Sordariales</taxon>
        <taxon>Podosporaceae</taxon>
        <taxon>Podospora</taxon>
    </lineage>
</organism>
<feature type="signal peptide" evidence="7">
    <location>
        <begin position="1"/>
        <end position="24"/>
    </location>
</feature>
<dbReference type="GO" id="GO:0004180">
    <property type="term" value="F:carboxypeptidase activity"/>
    <property type="evidence" value="ECO:0007669"/>
    <property type="project" value="UniProtKB-KW"/>
</dbReference>
<evidence type="ECO:0000313" key="8">
    <source>
        <dbReference type="EMBL" id="KAK3681313.1"/>
    </source>
</evidence>
<dbReference type="PANTHER" id="PTHR11010">
    <property type="entry name" value="PROTEASE S28 PRO-X CARBOXYPEPTIDASE-RELATED"/>
    <property type="match status" value="1"/>
</dbReference>
<evidence type="ECO:0000256" key="4">
    <source>
        <dbReference type="ARBA" id="ARBA00022801"/>
    </source>
</evidence>
<dbReference type="GO" id="GO:0070008">
    <property type="term" value="F:serine-type exopeptidase activity"/>
    <property type="evidence" value="ECO:0007669"/>
    <property type="project" value="InterPro"/>
</dbReference>
<keyword evidence="4" id="KW-0378">Hydrolase</keyword>
<evidence type="ECO:0000313" key="9">
    <source>
        <dbReference type="Proteomes" id="UP001270362"/>
    </source>
</evidence>
<feature type="chain" id="PRO_5041998533" evidence="7">
    <location>
        <begin position="25"/>
        <end position="551"/>
    </location>
</feature>
<name>A0AAE0WZC1_9PEZI</name>
<keyword evidence="9" id="KW-1185">Reference proteome</keyword>
<dbReference type="FunFam" id="3.40.50.1820:FF:000165">
    <property type="entry name" value="Serine peptidase, putative"/>
    <property type="match status" value="1"/>
</dbReference>
<dbReference type="Gene3D" id="3.40.50.1820">
    <property type="entry name" value="alpha/beta hydrolase"/>
    <property type="match status" value="2"/>
</dbReference>
<dbReference type="GO" id="GO:0006508">
    <property type="term" value="P:proteolysis"/>
    <property type="evidence" value="ECO:0007669"/>
    <property type="project" value="UniProtKB-KW"/>
</dbReference>
<dbReference type="GO" id="GO:0008239">
    <property type="term" value="F:dipeptidyl-peptidase activity"/>
    <property type="evidence" value="ECO:0007669"/>
    <property type="project" value="TreeGrafter"/>
</dbReference>
<dbReference type="AlphaFoldDB" id="A0AAE0WZC1"/>
<evidence type="ECO:0000256" key="7">
    <source>
        <dbReference type="SAM" id="SignalP"/>
    </source>
</evidence>
<feature type="region of interest" description="Disordered" evidence="6">
    <location>
        <begin position="308"/>
        <end position="329"/>
    </location>
</feature>
<reference evidence="8" key="1">
    <citation type="journal article" date="2023" name="Mol. Phylogenet. Evol.">
        <title>Genome-scale phylogeny and comparative genomics of the fungal order Sordariales.</title>
        <authorList>
            <person name="Hensen N."/>
            <person name="Bonometti L."/>
            <person name="Westerberg I."/>
            <person name="Brannstrom I.O."/>
            <person name="Guillou S."/>
            <person name="Cros-Aarteil S."/>
            <person name="Calhoun S."/>
            <person name="Haridas S."/>
            <person name="Kuo A."/>
            <person name="Mondo S."/>
            <person name="Pangilinan J."/>
            <person name="Riley R."/>
            <person name="LaButti K."/>
            <person name="Andreopoulos B."/>
            <person name="Lipzen A."/>
            <person name="Chen C."/>
            <person name="Yan M."/>
            <person name="Daum C."/>
            <person name="Ng V."/>
            <person name="Clum A."/>
            <person name="Steindorff A."/>
            <person name="Ohm R.A."/>
            <person name="Martin F."/>
            <person name="Silar P."/>
            <person name="Natvig D.O."/>
            <person name="Lalanne C."/>
            <person name="Gautier V."/>
            <person name="Ament-Velasquez S.L."/>
            <person name="Kruys A."/>
            <person name="Hutchinson M.I."/>
            <person name="Powell A.J."/>
            <person name="Barry K."/>
            <person name="Miller A.N."/>
            <person name="Grigoriev I.V."/>
            <person name="Debuchy R."/>
            <person name="Gladieux P."/>
            <person name="Hiltunen Thoren M."/>
            <person name="Johannesson H."/>
        </authorList>
    </citation>
    <scope>NUCLEOTIDE SEQUENCE</scope>
    <source>
        <strain evidence="8">CBS 314.62</strain>
    </source>
</reference>
<comment type="similarity">
    <text evidence="1">Belongs to the peptidase S28 family.</text>
</comment>
<dbReference type="PANTHER" id="PTHR11010:SF23">
    <property type="entry name" value="SERINE PEPTIDASE"/>
    <property type="match status" value="1"/>
</dbReference>
<sequence length="551" mass="60791">MKTSLSFLSFLGPLFCFLLCQTQAAQLWPALAPPPLAATVSAEPLGGNTTFQQLIDHSDPSLGTFPQTFWWDTTFWAGPGSPILLFTPGEVDAEGYTGYITNHTLVGLYAQAIGGAMILLEHRYWGKSTPFQVLDTKNLSYLTLENSVADLIHFARTVELPFDANSTSSNAPNSPWINVGGSYAGALAAWTEKLSPGTFWAYHASSGPVEAVYDYWAYFLPIQRGMPQNCSADMSRIVDHMDGVFNSGNQNEILELKTMFGLEELSHVDDVAAALAVPLGGWQNLQVFSDYSIFFQMCDTIEGVRPIDKPATNTTTNTTSTPAQTTPVPATGVGLEKALPSYAGWFKRKFLPDYCGSYRYGDWSDPNSVGCFDTYNTSSPYALDWAPNNTVNRQWMWMTCNQPFFYWQTGAPKDKASIISRYVTAEYYQRQCDLLFPPEGNATFGSAGGRKTAETLNAQTEGWLLTNTTKLLWVNGEFDPWRSASVSSELRPGGPLQSTPAAPVFLMPGARHCNDLITMSGTVNADIRETQDAVVAQMVRWVDEFYHRGKL</sequence>
<evidence type="ECO:0000256" key="3">
    <source>
        <dbReference type="ARBA" id="ARBA00022729"/>
    </source>
</evidence>
<keyword evidence="3 7" id="KW-0732">Signal</keyword>
<proteinExistence type="inferred from homology"/>
<dbReference type="InterPro" id="IPR008758">
    <property type="entry name" value="Peptidase_S28"/>
</dbReference>
<keyword evidence="8" id="KW-0121">Carboxypeptidase</keyword>
<dbReference type="EMBL" id="JAULSO010000007">
    <property type="protein sequence ID" value="KAK3681313.1"/>
    <property type="molecule type" value="Genomic_DNA"/>
</dbReference>
<gene>
    <name evidence="8" type="ORF">B0T22DRAFT_304002</name>
</gene>
<comment type="caution">
    <text evidence="8">The sequence shown here is derived from an EMBL/GenBank/DDBJ whole genome shotgun (WGS) entry which is preliminary data.</text>
</comment>
<dbReference type="InterPro" id="IPR029058">
    <property type="entry name" value="AB_hydrolase_fold"/>
</dbReference>
<dbReference type="SUPFAM" id="SSF53474">
    <property type="entry name" value="alpha/beta-Hydrolases"/>
    <property type="match status" value="1"/>
</dbReference>
<dbReference type="Proteomes" id="UP001270362">
    <property type="component" value="Unassembled WGS sequence"/>
</dbReference>
<evidence type="ECO:0000256" key="5">
    <source>
        <dbReference type="ARBA" id="ARBA00023180"/>
    </source>
</evidence>
<accession>A0AAE0WZC1</accession>
<protein>
    <submittedName>
        <fullName evidence="8">Serine carboxypeptidase S28</fullName>
    </submittedName>
</protein>
<keyword evidence="2" id="KW-0645">Protease</keyword>
<evidence type="ECO:0000256" key="6">
    <source>
        <dbReference type="SAM" id="MobiDB-lite"/>
    </source>
</evidence>
<feature type="compositionally biased region" description="Low complexity" evidence="6">
    <location>
        <begin position="310"/>
        <end position="329"/>
    </location>
</feature>
<keyword evidence="5" id="KW-0325">Glycoprotein</keyword>